<protein>
    <recommendedName>
        <fullName evidence="1">IPT/TIG domain-containing protein</fullName>
    </recommendedName>
</protein>
<name>A0ABN9C4Y8_9NEOB</name>
<dbReference type="InterPro" id="IPR014756">
    <property type="entry name" value="Ig_E-set"/>
</dbReference>
<dbReference type="Proteomes" id="UP001162483">
    <property type="component" value="Unassembled WGS sequence"/>
</dbReference>
<dbReference type="SUPFAM" id="SSF81296">
    <property type="entry name" value="E set domains"/>
    <property type="match status" value="1"/>
</dbReference>
<evidence type="ECO:0000313" key="3">
    <source>
        <dbReference type="Proteomes" id="UP001162483"/>
    </source>
</evidence>
<reference evidence="2" key="1">
    <citation type="submission" date="2023-05" db="EMBL/GenBank/DDBJ databases">
        <authorList>
            <person name="Stuckert A."/>
        </authorList>
    </citation>
    <scope>NUCLEOTIDE SEQUENCE</scope>
</reference>
<evidence type="ECO:0000313" key="2">
    <source>
        <dbReference type="EMBL" id="CAI9554751.1"/>
    </source>
</evidence>
<dbReference type="InterPro" id="IPR002909">
    <property type="entry name" value="IPT_dom"/>
</dbReference>
<accession>A0ABN9C4Y8</accession>
<gene>
    <name evidence="2" type="ORF">SPARVUS_LOCUS4269453</name>
</gene>
<proteinExistence type="predicted"/>
<comment type="caution">
    <text evidence="2">The sequence shown here is derived from an EMBL/GenBank/DDBJ whole genome shotgun (WGS) entry which is preliminary data.</text>
</comment>
<feature type="non-terminal residue" evidence="2">
    <location>
        <position position="1"/>
    </location>
</feature>
<dbReference type="InterPro" id="IPR013783">
    <property type="entry name" value="Ig-like_fold"/>
</dbReference>
<dbReference type="Pfam" id="PF01833">
    <property type="entry name" value="TIG"/>
    <property type="match status" value="1"/>
</dbReference>
<feature type="domain" description="IPT/TIG" evidence="1">
    <location>
        <begin position="43"/>
        <end position="98"/>
    </location>
</feature>
<sequence>SCPAGDLCCQSPPAFSVGPVNITLWLDKAQLSYTEPFIYKPDPVVHSIQPNCSLVRGTSLTIQGSNLDSVSKVTVSFKGMKKVCDGPISPTRILCSTP</sequence>
<dbReference type="CDD" id="cd00603">
    <property type="entry name" value="IPT_PCSR"/>
    <property type="match status" value="1"/>
</dbReference>
<evidence type="ECO:0000259" key="1">
    <source>
        <dbReference type="Pfam" id="PF01833"/>
    </source>
</evidence>
<dbReference type="EMBL" id="CATNWA010007771">
    <property type="protein sequence ID" value="CAI9554751.1"/>
    <property type="molecule type" value="Genomic_DNA"/>
</dbReference>
<organism evidence="2 3">
    <name type="scientific">Staurois parvus</name>
    <dbReference type="NCBI Taxonomy" id="386267"/>
    <lineage>
        <taxon>Eukaryota</taxon>
        <taxon>Metazoa</taxon>
        <taxon>Chordata</taxon>
        <taxon>Craniata</taxon>
        <taxon>Vertebrata</taxon>
        <taxon>Euteleostomi</taxon>
        <taxon>Amphibia</taxon>
        <taxon>Batrachia</taxon>
        <taxon>Anura</taxon>
        <taxon>Neobatrachia</taxon>
        <taxon>Ranoidea</taxon>
        <taxon>Ranidae</taxon>
        <taxon>Staurois</taxon>
    </lineage>
</organism>
<feature type="non-terminal residue" evidence="2">
    <location>
        <position position="98"/>
    </location>
</feature>
<keyword evidence="3" id="KW-1185">Reference proteome</keyword>
<dbReference type="Gene3D" id="2.60.40.10">
    <property type="entry name" value="Immunoglobulins"/>
    <property type="match status" value="1"/>
</dbReference>